<evidence type="ECO:0000256" key="10">
    <source>
        <dbReference type="ARBA" id="ARBA00023004"/>
    </source>
</evidence>
<protein>
    <recommendedName>
        <fullName evidence="17">CFEM domain-containing protein</fullName>
    </recommendedName>
</protein>
<dbReference type="InterPro" id="IPR008427">
    <property type="entry name" value="Extracellular_membr_CFEM_dom"/>
</dbReference>
<evidence type="ECO:0000256" key="14">
    <source>
        <dbReference type="ARBA" id="ARBA00023288"/>
    </source>
</evidence>
<dbReference type="STRING" id="356882.A0A423WMH1"/>
<evidence type="ECO:0000256" key="11">
    <source>
        <dbReference type="ARBA" id="ARBA00023136"/>
    </source>
</evidence>
<feature type="chain" id="PRO_5019581782" description="CFEM domain-containing protein" evidence="16">
    <location>
        <begin position="18"/>
        <end position="190"/>
    </location>
</feature>
<feature type="binding site" description="axial binding residue" evidence="15">
    <location>
        <position position="45"/>
    </location>
    <ligand>
        <name>heme</name>
        <dbReference type="ChEBI" id="CHEBI:30413"/>
    </ligand>
    <ligandPart>
        <name>Fe</name>
        <dbReference type="ChEBI" id="CHEBI:18248"/>
    </ligandPart>
</feature>
<evidence type="ECO:0000256" key="9">
    <source>
        <dbReference type="ARBA" id="ARBA00022729"/>
    </source>
</evidence>
<keyword evidence="5" id="KW-0964">Secreted</keyword>
<dbReference type="OrthoDB" id="3065412at2759"/>
<evidence type="ECO:0000256" key="3">
    <source>
        <dbReference type="ARBA" id="ARBA00010031"/>
    </source>
</evidence>
<evidence type="ECO:0000256" key="4">
    <source>
        <dbReference type="ARBA" id="ARBA00022475"/>
    </source>
</evidence>
<dbReference type="SMART" id="SM00747">
    <property type="entry name" value="CFEM"/>
    <property type="match status" value="1"/>
</dbReference>
<keyword evidence="4" id="KW-1003">Cell membrane</keyword>
<evidence type="ECO:0000256" key="13">
    <source>
        <dbReference type="ARBA" id="ARBA00023180"/>
    </source>
</evidence>
<keyword evidence="9 16" id="KW-0732">Signal</keyword>
<keyword evidence="10 15" id="KW-0408">Iron</keyword>
<keyword evidence="19" id="KW-1185">Reference proteome</keyword>
<proteinExistence type="inferred from homology"/>
<evidence type="ECO:0000256" key="8">
    <source>
        <dbReference type="ARBA" id="ARBA00022723"/>
    </source>
</evidence>
<evidence type="ECO:0000256" key="16">
    <source>
        <dbReference type="SAM" id="SignalP"/>
    </source>
</evidence>
<evidence type="ECO:0000313" key="18">
    <source>
        <dbReference type="EMBL" id="ROW04543.1"/>
    </source>
</evidence>
<comment type="subcellular location">
    <subcellularLocation>
        <location evidence="1">Cell membrane</location>
        <topology evidence="1">Lipid-anchor</topology>
        <topology evidence="1">GPI-anchor</topology>
    </subcellularLocation>
    <subcellularLocation>
        <location evidence="2">Secreted</location>
    </subcellularLocation>
</comment>
<keyword evidence="7" id="KW-0336">GPI-anchor</keyword>
<evidence type="ECO:0000259" key="17">
    <source>
        <dbReference type="PROSITE" id="PS52012"/>
    </source>
</evidence>
<dbReference type="GO" id="GO:0098552">
    <property type="term" value="C:side of membrane"/>
    <property type="evidence" value="ECO:0007669"/>
    <property type="project" value="UniProtKB-KW"/>
</dbReference>
<reference evidence="18 19" key="1">
    <citation type="submission" date="2015-09" db="EMBL/GenBank/DDBJ databases">
        <title>Host preference determinants of Valsa canker pathogens revealed by comparative genomics.</title>
        <authorList>
            <person name="Yin Z."/>
            <person name="Huang L."/>
        </authorList>
    </citation>
    <scope>NUCLEOTIDE SEQUENCE [LARGE SCALE GENOMIC DNA]</scope>
    <source>
        <strain evidence="18 19">03-1</strain>
    </source>
</reference>
<comment type="caution">
    <text evidence="18">The sequence shown here is derived from an EMBL/GenBank/DDBJ whole genome shotgun (WGS) entry which is preliminary data.</text>
</comment>
<evidence type="ECO:0000256" key="7">
    <source>
        <dbReference type="ARBA" id="ARBA00022622"/>
    </source>
</evidence>
<dbReference type="EMBL" id="LKEA01000014">
    <property type="protein sequence ID" value="ROW04543.1"/>
    <property type="molecule type" value="Genomic_DNA"/>
</dbReference>
<dbReference type="Pfam" id="PF05730">
    <property type="entry name" value="CFEM"/>
    <property type="match status" value="1"/>
</dbReference>
<evidence type="ECO:0000256" key="15">
    <source>
        <dbReference type="PROSITE-ProRule" id="PRU01356"/>
    </source>
</evidence>
<dbReference type="GO" id="GO:0046872">
    <property type="term" value="F:metal ion binding"/>
    <property type="evidence" value="ECO:0007669"/>
    <property type="project" value="UniProtKB-UniRule"/>
</dbReference>
<sequence length="190" mass="17941">MLYSIFSTAVFAGLTVAQYASLPSCAQDCATSQFSGGSYGDCGTDPKCICADPDFIGTISCCLLDACDADDQQAAISFAQQMCAANGVKVQSTASCSTTAATATAASGTAATAASSAASSADAATATGTATGTGSVAGTSAAATGTGTGTAAAGTAASSAASQAWAPRQTAAMGVEFLGGLAAVAGLAFL</sequence>
<dbReference type="GO" id="GO:0005886">
    <property type="term" value="C:plasma membrane"/>
    <property type="evidence" value="ECO:0007669"/>
    <property type="project" value="UniProtKB-SubCell"/>
</dbReference>
<evidence type="ECO:0000256" key="12">
    <source>
        <dbReference type="ARBA" id="ARBA00023157"/>
    </source>
</evidence>
<name>A0A423WMH1_9PEZI</name>
<dbReference type="GO" id="GO:0005576">
    <property type="term" value="C:extracellular region"/>
    <property type="evidence" value="ECO:0007669"/>
    <property type="project" value="UniProtKB-SubCell"/>
</dbReference>
<keyword evidence="14" id="KW-0449">Lipoprotein</keyword>
<feature type="disulfide bond" evidence="15">
    <location>
        <begin position="50"/>
        <end position="83"/>
    </location>
</feature>
<evidence type="ECO:0000313" key="19">
    <source>
        <dbReference type="Proteomes" id="UP000283895"/>
    </source>
</evidence>
<dbReference type="AlphaFoldDB" id="A0A423WMH1"/>
<keyword evidence="8 15" id="KW-0479">Metal-binding</keyword>
<dbReference type="PANTHER" id="PTHR37928">
    <property type="entry name" value="CFEM DOMAIN PROTEIN (AFU_ORTHOLOGUE AFUA_6G14090)"/>
    <property type="match status" value="1"/>
</dbReference>
<keyword evidence="12 15" id="KW-1015">Disulfide bond</keyword>
<organism evidence="18 19">
    <name type="scientific">Cytospora schulzeri</name>
    <dbReference type="NCBI Taxonomy" id="448051"/>
    <lineage>
        <taxon>Eukaryota</taxon>
        <taxon>Fungi</taxon>
        <taxon>Dikarya</taxon>
        <taxon>Ascomycota</taxon>
        <taxon>Pezizomycotina</taxon>
        <taxon>Sordariomycetes</taxon>
        <taxon>Sordariomycetidae</taxon>
        <taxon>Diaporthales</taxon>
        <taxon>Cytosporaceae</taxon>
        <taxon>Cytospora</taxon>
    </lineage>
</organism>
<evidence type="ECO:0000256" key="2">
    <source>
        <dbReference type="ARBA" id="ARBA00004613"/>
    </source>
</evidence>
<accession>A0A423WMH1</accession>
<dbReference type="InterPro" id="IPR051735">
    <property type="entry name" value="CFEM_domain"/>
</dbReference>
<feature type="signal peptide" evidence="16">
    <location>
        <begin position="1"/>
        <end position="17"/>
    </location>
</feature>
<evidence type="ECO:0000256" key="5">
    <source>
        <dbReference type="ARBA" id="ARBA00022525"/>
    </source>
</evidence>
<keyword evidence="6 15" id="KW-0349">Heme</keyword>
<keyword evidence="11" id="KW-0472">Membrane</keyword>
<dbReference type="PROSITE" id="PS52012">
    <property type="entry name" value="CFEM"/>
    <property type="match status" value="1"/>
</dbReference>
<keyword evidence="13" id="KW-0325">Glycoprotein</keyword>
<feature type="domain" description="CFEM" evidence="17">
    <location>
        <begin position="1"/>
        <end position="110"/>
    </location>
</feature>
<dbReference type="Proteomes" id="UP000283895">
    <property type="component" value="Unassembled WGS sequence"/>
</dbReference>
<evidence type="ECO:0000256" key="1">
    <source>
        <dbReference type="ARBA" id="ARBA00004609"/>
    </source>
</evidence>
<comment type="similarity">
    <text evidence="3">Belongs to the RBT5 family.</text>
</comment>
<evidence type="ECO:0000256" key="6">
    <source>
        <dbReference type="ARBA" id="ARBA00022617"/>
    </source>
</evidence>
<dbReference type="PANTHER" id="PTHR37928:SF2">
    <property type="entry name" value="GPI ANCHORED CFEM DOMAIN PROTEIN (AFU_ORTHOLOGUE AFUA_6G10580)"/>
    <property type="match status" value="1"/>
</dbReference>
<comment type="caution">
    <text evidence="15">Lacks conserved residue(s) required for the propagation of feature annotation.</text>
</comment>
<gene>
    <name evidence="18" type="ORF">VMCG_04961</name>
</gene>